<accession>A0A386HRA3</accession>
<dbReference type="Proteomes" id="UP000266118">
    <property type="component" value="Chromosome"/>
</dbReference>
<reference evidence="1 2" key="1">
    <citation type="submission" date="2018-09" db="EMBL/GenBank/DDBJ databases">
        <title>Arachidicoccus sp. nov., a bacterium isolated from soil.</title>
        <authorList>
            <person name="Weon H.-Y."/>
            <person name="Kwon S.-W."/>
            <person name="Lee S.A."/>
        </authorList>
    </citation>
    <scope>NUCLEOTIDE SEQUENCE [LARGE SCALE GENOMIC DNA]</scope>
    <source>
        <strain evidence="1 2">KIS59-12</strain>
    </source>
</reference>
<dbReference type="SMART" id="SM00612">
    <property type="entry name" value="Kelch"/>
    <property type="match status" value="2"/>
</dbReference>
<gene>
    <name evidence="1" type="ORF">D6B99_12645</name>
</gene>
<dbReference type="KEGG" id="ark:D6B99_12645"/>
<keyword evidence="2" id="KW-1185">Reference proteome</keyword>
<dbReference type="EMBL" id="CP032489">
    <property type="protein sequence ID" value="AYD48375.1"/>
    <property type="molecule type" value="Genomic_DNA"/>
</dbReference>
<dbReference type="RefSeq" id="WP_119989046.1">
    <property type="nucleotide sequence ID" value="NZ_CP032489.1"/>
</dbReference>
<dbReference type="OrthoDB" id="9803597at2"/>
<dbReference type="InterPro" id="IPR056734">
    <property type="entry name" value="NANM"/>
</dbReference>
<protein>
    <recommendedName>
        <fullName evidence="3">Galactose oxidase</fullName>
    </recommendedName>
</protein>
<sequence length="390" mass="42223">MKSLLFSTAILFSTMVPSCLESSIHNKKVMLQFEWKMAGHLPKNLDGSPSAGLAGAVVGISNDIFLVGGGSNFSGKLPWEGGKKQFYKEVFAFKREGDRLVLVKRGLILPYTLAYSANCTTGKGIVVAGGENENGTTDKVLLLNWNEASQNIEIGTLPDLPQSLSAGAVAVDGNTIYFAGGQNANGASNQLYKLNLEDTSKGWQVLPSLKKPVAYSVLYVQSNGKDKCLYLVGGRKMNIDSTSDLYNDVYQFNLKTNQWSQKASLPYALSAHTGLAFGENTLLVFSGDQGKTFHKTEDLLMQISKEKNATAKQLLIAEKNKLQENHPGFSHEVLAYNTVSDTWKAIDSIPFVGQVTTTALLWGNEVVIPCGEIRAGVRSADIIIGAIKSQ</sequence>
<dbReference type="Pfam" id="PF24996">
    <property type="entry name" value="NANM"/>
    <property type="match status" value="2"/>
</dbReference>
<evidence type="ECO:0000313" key="1">
    <source>
        <dbReference type="EMBL" id="AYD48375.1"/>
    </source>
</evidence>
<dbReference type="PANTHER" id="PTHR45632">
    <property type="entry name" value="LD33804P"/>
    <property type="match status" value="1"/>
</dbReference>
<organism evidence="1 2">
    <name type="scientific">Arachidicoccus soli</name>
    <dbReference type="NCBI Taxonomy" id="2341117"/>
    <lineage>
        <taxon>Bacteria</taxon>
        <taxon>Pseudomonadati</taxon>
        <taxon>Bacteroidota</taxon>
        <taxon>Chitinophagia</taxon>
        <taxon>Chitinophagales</taxon>
        <taxon>Chitinophagaceae</taxon>
        <taxon>Arachidicoccus</taxon>
    </lineage>
</organism>
<proteinExistence type="predicted"/>
<dbReference type="SUPFAM" id="SSF117281">
    <property type="entry name" value="Kelch motif"/>
    <property type="match status" value="1"/>
</dbReference>
<dbReference type="InterPro" id="IPR006652">
    <property type="entry name" value="Kelch_1"/>
</dbReference>
<dbReference type="InterPro" id="IPR015915">
    <property type="entry name" value="Kelch-typ_b-propeller"/>
</dbReference>
<dbReference type="Gene3D" id="2.120.10.80">
    <property type="entry name" value="Kelch-type beta propeller"/>
    <property type="match status" value="1"/>
</dbReference>
<evidence type="ECO:0000313" key="2">
    <source>
        <dbReference type="Proteomes" id="UP000266118"/>
    </source>
</evidence>
<evidence type="ECO:0008006" key="3">
    <source>
        <dbReference type="Google" id="ProtNLM"/>
    </source>
</evidence>
<name>A0A386HRA3_9BACT</name>
<dbReference type="AlphaFoldDB" id="A0A386HRA3"/>